<name>A0A395V9L1_9FIRM</name>
<evidence type="ECO:0000313" key="3">
    <source>
        <dbReference type="Proteomes" id="UP000266172"/>
    </source>
</evidence>
<protein>
    <submittedName>
        <fullName evidence="2">Uncharacterized protein</fullName>
    </submittedName>
</protein>
<keyword evidence="1" id="KW-0175">Coiled coil</keyword>
<feature type="coiled-coil region" evidence="1">
    <location>
        <begin position="50"/>
        <end position="77"/>
    </location>
</feature>
<reference evidence="2 3" key="1">
    <citation type="submission" date="2018-08" db="EMBL/GenBank/DDBJ databases">
        <title>A genome reference for cultivated species of the human gut microbiota.</title>
        <authorList>
            <person name="Zou Y."/>
            <person name="Xue W."/>
            <person name="Luo G."/>
        </authorList>
    </citation>
    <scope>NUCLEOTIDE SEQUENCE [LARGE SCALE GENOMIC DNA]</scope>
    <source>
        <strain evidence="2 3">AF22-12AC</strain>
    </source>
</reference>
<accession>A0A395V9L1</accession>
<feature type="coiled-coil region" evidence="1">
    <location>
        <begin position="107"/>
        <end position="134"/>
    </location>
</feature>
<dbReference type="Proteomes" id="UP000266172">
    <property type="component" value="Unassembled WGS sequence"/>
</dbReference>
<sequence length="144" mass="16781">MMKSEFIERTGFEPTEAEYREIEAEYMGCDIDKDEFCKTWKKQGGIQRLMRLRARRIEELEAELAKEKNDYDRMDAQYCTKINELKKQISDDGLALNSMNAQMGLMRNKAAGEIEELLKRATEAERKLAILKEAFDIITGKETK</sequence>
<evidence type="ECO:0000313" key="2">
    <source>
        <dbReference type="EMBL" id="RGS41947.1"/>
    </source>
</evidence>
<dbReference type="RefSeq" id="WP_012742896.1">
    <property type="nucleotide sequence ID" value="NZ_QRVL01000001.1"/>
</dbReference>
<dbReference type="AlphaFoldDB" id="A0A395V9L1"/>
<evidence type="ECO:0000256" key="1">
    <source>
        <dbReference type="SAM" id="Coils"/>
    </source>
</evidence>
<gene>
    <name evidence="2" type="ORF">DWX93_00985</name>
</gene>
<dbReference type="EMBL" id="QRVL01000001">
    <property type="protein sequence ID" value="RGS41947.1"/>
    <property type="molecule type" value="Genomic_DNA"/>
</dbReference>
<proteinExistence type="predicted"/>
<dbReference type="GeneID" id="86988842"/>
<organism evidence="2 3">
    <name type="scientific">Roseburia hominis</name>
    <dbReference type="NCBI Taxonomy" id="301301"/>
    <lineage>
        <taxon>Bacteria</taxon>
        <taxon>Bacillati</taxon>
        <taxon>Bacillota</taxon>
        <taxon>Clostridia</taxon>
        <taxon>Lachnospirales</taxon>
        <taxon>Lachnospiraceae</taxon>
        <taxon>Roseburia</taxon>
    </lineage>
</organism>
<comment type="caution">
    <text evidence="2">The sequence shown here is derived from an EMBL/GenBank/DDBJ whole genome shotgun (WGS) entry which is preliminary data.</text>
</comment>